<feature type="transmembrane region" description="Helical" evidence="5">
    <location>
        <begin position="72"/>
        <end position="90"/>
    </location>
</feature>
<feature type="transmembrane region" description="Helical" evidence="5">
    <location>
        <begin position="211"/>
        <end position="229"/>
    </location>
</feature>
<dbReference type="Proteomes" id="UP001317191">
    <property type="component" value="Unassembled WGS sequence"/>
</dbReference>
<dbReference type="InterPro" id="IPR051598">
    <property type="entry name" value="TSUP/Inactive_protease-like"/>
</dbReference>
<dbReference type="PANTHER" id="PTHR43701:SF2">
    <property type="entry name" value="MEMBRANE TRANSPORTER PROTEIN YJNA-RELATED"/>
    <property type="match status" value="1"/>
</dbReference>
<proteinExistence type="inferred from homology"/>
<organism evidence="6 7">
    <name type="scientific">Flavobacterium luminosum</name>
    <dbReference type="NCBI Taxonomy" id="2949086"/>
    <lineage>
        <taxon>Bacteria</taxon>
        <taxon>Pseudomonadati</taxon>
        <taxon>Bacteroidota</taxon>
        <taxon>Flavobacteriia</taxon>
        <taxon>Flavobacteriales</taxon>
        <taxon>Flavobacteriaceae</taxon>
        <taxon>Flavobacterium</taxon>
    </lineage>
</organism>
<gene>
    <name evidence="6" type="ORF">NAT50_10545</name>
</gene>
<feature type="transmembrane region" description="Helical" evidence="5">
    <location>
        <begin position="6"/>
        <end position="35"/>
    </location>
</feature>
<keyword evidence="5" id="KW-1003">Cell membrane</keyword>
<evidence type="ECO:0000256" key="1">
    <source>
        <dbReference type="ARBA" id="ARBA00004141"/>
    </source>
</evidence>
<dbReference type="PANTHER" id="PTHR43701">
    <property type="entry name" value="MEMBRANE TRANSPORTER PROTEIN MJ0441-RELATED"/>
    <property type="match status" value="1"/>
</dbReference>
<feature type="transmembrane region" description="Helical" evidence="5">
    <location>
        <begin position="42"/>
        <end position="60"/>
    </location>
</feature>
<evidence type="ECO:0000256" key="2">
    <source>
        <dbReference type="ARBA" id="ARBA00022692"/>
    </source>
</evidence>
<evidence type="ECO:0000313" key="7">
    <source>
        <dbReference type="Proteomes" id="UP001317191"/>
    </source>
</evidence>
<feature type="transmembrane region" description="Helical" evidence="5">
    <location>
        <begin position="111"/>
        <end position="129"/>
    </location>
</feature>
<dbReference type="Pfam" id="PF01925">
    <property type="entry name" value="TauE"/>
    <property type="match status" value="1"/>
</dbReference>
<name>A0ABT0TQM0_9FLAO</name>
<dbReference type="EMBL" id="JAMLJM010000009">
    <property type="protein sequence ID" value="MCL9809796.1"/>
    <property type="molecule type" value="Genomic_DNA"/>
</dbReference>
<evidence type="ECO:0000313" key="6">
    <source>
        <dbReference type="EMBL" id="MCL9809796.1"/>
    </source>
</evidence>
<evidence type="ECO:0000256" key="5">
    <source>
        <dbReference type="RuleBase" id="RU363041"/>
    </source>
</evidence>
<evidence type="ECO:0000256" key="4">
    <source>
        <dbReference type="ARBA" id="ARBA00023136"/>
    </source>
</evidence>
<comment type="subcellular location">
    <subcellularLocation>
        <location evidence="5">Cell membrane</location>
        <topology evidence="5">Multi-pass membrane protein</topology>
    </subcellularLocation>
    <subcellularLocation>
        <location evidence="1">Membrane</location>
        <topology evidence="1">Multi-pass membrane protein</topology>
    </subcellularLocation>
</comment>
<keyword evidence="3 5" id="KW-1133">Transmembrane helix</keyword>
<keyword evidence="4 5" id="KW-0472">Membrane</keyword>
<comment type="similarity">
    <text evidence="5">Belongs to the 4-toluene sulfonate uptake permease (TSUP) (TC 2.A.102) family.</text>
</comment>
<protein>
    <recommendedName>
        <fullName evidence="5">Probable membrane transporter protein</fullName>
    </recommendedName>
</protein>
<feature type="transmembrane region" description="Helical" evidence="5">
    <location>
        <begin position="149"/>
        <end position="174"/>
    </location>
</feature>
<sequence>MEILGYIAAIAIGITLGLIGGGGSILTVPILVYLFRINPELATSYSLFIVGITASIGSIKQYLLQLLKLKEAIYFAVPSVLSLLLVRKLVLPSIPDNLWTLGDLMITKNMFIMLIFAVLMLLASRAMIYGQPKTNTKEPNYFKLGGIGLGVGLVTGFLGAGGGFLIIPALLFFAGIPMKQAVGTSLFIIALNSLIGFTGDIISGVKLDYPFLLSITGIAVIGMFIGMAISKKIDGAKLKPAFGWFVLAMGIFIVVKEIWLS</sequence>
<reference evidence="6 7" key="1">
    <citation type="submission" date="2022-05" db="EMBL/GenBank/DDBJ databases">
        <title>Flavobacterium sp., isolated from activated sludge.</title>
        <authorList>
            <person name="Ran Q."/>
        </authorList>
    </citation>
    <scope>NUCLEOTIDE SEQUENCE [LARGE SCALE GENOMIC DNA]</scope>
    <source>
        <strain evidence="6 7">HXWNR70</strain>
    </source>
</reference>
<evidence type="ECO:0000256" key="3">
    <source>
        <dbReference type="ARBA" id="ARBA00022989"/>
    </source>
</evidence>
<comment type="caution">
    <text evidence="6">The sequence shown here is derived from an EMBL/GenBank/DDBJ whole genome shotgun (WGS) entry which is preliminary data.</text>
</comment>
<keyword evidence="7" id="KW-1185">Reference proteome</keyword>
<dbReference type="RefSeq" id="WP_250593193.1">
    <property type="nucleotide sequence ID" value="NZ_JAMLJM010000009.1"/>
</dbReference>
<feature type="transmembrane region" description="Helical" evidence="5">
    <location>
        <begin position="186"/>
        <end position="205"/>
    </location>
</feature>
<dbReference type="InterPro" id="IPR002781">
    <property type="entry name" value="TM_pro_TauE-like"/>
</dbReference>
<keyword evidence="2 5" id="KW-0812">Transmembrane</keyword>
<feature type="transmembrane region" description="Helical" evidence="5">
    <location>
        <begin position="241"/>
        <end position="260"/>
    </location>
</feature>
<accession>A0ABT0TQM0</accession>